<dbReference type="PROSITE" id="PS50042">
    <property type="entry name" value="CNMP_BINDING_3"/>
    <property type="match status" value="1"/>
</dbReference>
<dbReference type="AlphaFoldDB" id="A0A8T0C6D9"/>
<dbReference type="Proteomes" id="UP000016480">
    <property type="component" value="Unassembled WGS sequence"/>
</dbReference>
<dbReference type="Gene3D" id="3.10.580.10">
    <property type="entry name" value="CBS-domain"/>
    <property type="match status" value="1"/>
</dbReference>
<organism evidence="5 6">
    <name type="scientific">Pseudoalteromonas rubra</name>
    <dbReference type="NCBI Taxonomy" id="43658"/>
    <lineage>
        <taxon>Bacteria</taxon>
        <taxon>Pseudomonadati</taxon>
        <taxon>Pseudomonadota</taxon>
        <taxon>Gammaproteobacteria</taxon>
        <taxon>Alteromonadales</taxon>
        <taxon>Pseudoalteromonadaceae</taxon>
        <taxon>Pseudoalteromonas</taxon>
    </lineage>
</organism>
<dbReference type="Pfam" id="PF00571">
    <property type="entry name" value="CBS"/>
    <property type="match status" value="2"/>
</dbReference>
<evidence type="ECO:0000256" key="1">
    <source>
        <dbReference type="ARBA" id="ARBA00023122"/>
    </source>
</evidence>
<sequence>MCAAVCTFLAFNQAITHNSDYQRHKKVIMQIEHFEIMQFLSAHPPFNELPDSAVQQLASEVEVGYYRAGSEILHYGESISNLYVVRAGSVEVYRRNGELYNRISEGGLFGQRGLLTNRKVRFPVMALEDTLVYCIPVGLFEAFCDEHEAFADFFEADDSGGLIQAVSDQADNNDLTTAKVKTLLLRELVSVELTRSIRDAAKLMTEEQVSALLIYDPSKPVSDDPEDDDGQIVGILSDKDLRIKVVAEDLDTNQPVATIMTRELTIVDSNAYVFEAMMMMLRDNLHHLPVVHKRRPIGVIALSDILRYESQSSLLFVKGIMEQQSVEDLAHYAQSLASVFVRLVNEDANSHMVGTAMSVIGRAIKQRLLELAEDELGAPPVPYCFIALGSMARDEQLIVTDQDNALILDDTFESDKHDSYFSALAKFVCDGLAQCGYKLCDGGIMATNPQWRLRACEWQAQFEDWMDNPKPEALLHSSIFFDLDGVYGHTQLASRLSELVAKKAKIAPRFLAAMANNALRRTPPLGFFKDFVLEQDGEHKHSLNIKRRGTAPLSDLVRVHALAIGSRKQNSFERLEDIKEAQLLPPGKVEDLEAALEYIATIRIRHQARKIEQGKHPDNNILPKRLSEFEQRNLKEAFAVLDKAQSYLKIRYQNKAILK</sequence>
<dbReference type="InterPro" id="IPR046342">
    <property type="entry name" value="CBS_dom_sf"/>
</dbReference>
<dbReference type="Pfam" id="PF10335">
    <property type="entry name" value="DUF294_C"/>
    <property type="match status" value="1"/>
</dbReference>
<dbReference type="InterPro" id="IPR018821">
    <property type="entry name" value="DUF294_put_nucleoTrafse_sb-bd"/>
</dbReference>
<keyword evidence="1 2" id="KW-0129">CBS domain</keyword>
<dbReference type="EMBL" id="AHCD03000035">
    <property type="protein sequence ID" value="KAF7786259.1"/>
    <property type="molecule type" value="Genomic_DNA"/>
</dbReference>
<feature type="domain" description="CBS" evidence="4">
    <location>
        <begin position="184"/>
        <end position="252"/>
    </location>
</feature>
<evidence type="ECO:0000313" key="6">
    <source>
        <dbReference type="Proteomes" id="UP000016480"/>
    </source>
</evidence>
<dbReference type="PANTHER" id="PTHR43080:SF2">
    <property type="entry name" value="CBS DOMAIN-CONTAINING PROTEIN"/>
    <property type="match status" value="1"/>
</dbReference>
<name>A0A8T0C6D9_9GAMM</name>
<dbReference type="SUPFAM" id="SSF54631">
    <property type="entry name" value="CBS-domain pair"/>
    <property type="match status" value="1"/>
</dbReference>
<dbReference type="InterPro" id="IPR000644">
    <property type="entry name" value="CBS_dom"/>
</dbReference>
<accession>A0A8T0C6D9</accession>
<protein>
    <submittedName>
        <fullName evidence="5">CBS domain-containing protein</fullName>
    </submittedName>
</protein>
<evidence type="ECO:0000256" key="2">
    <source>
        <dbReference type="PROSITE-ProRule" id="PRU00703"/>
    </source>
</evidence>
<evidence type="ECO:0000259" key="3">
    <source>
        <dbReference type="PROSITE" id="PS50042"/>
    </source>
</evidence>
<dbReference type="SMART" id="SM00100">
    <property type="entry name" value="cNMP"/>
    <property type="match status" value="1"/>
</dbReference>
<dbReference type="CDD" id="cd04587">
    <property type="entry name" value="CBS_pair_CAP-ED_NT_Pol-beta-like_DUF294_assoc"/>
    <property type="match status" value="1"/>
</dbReference>
<dbReference type="InterPro" id="IPR051257">
    <property type="entry name" value="Diverse_CBS-Domain"/>
</dbReference>
<dbReference type="SUPFAM" id="SSF51206">
    <property type="entry name" value="cAMP-binding domain-like"/>
    <property type="match status" value="1"/>
</dbReference>
<dbReference type="CDD" id="cd00038">
    <property type="entry name" value="CAP_ED"/>
    <property type="match status" value="1"/>
</dbReference>
<dbReference type="InterPro" id="IPR005105">
    <property type="entry name" value="GlnD_Uridyltrans_N"/>
</dbReference>
<dbReference type="InterPro" id="IPR000595">
    <property type="entry name" value="cNMP-bd_dom"/>
</dbReference>
<dbReference type="Pfam" id="PF03445">
    <property type="entry name" value="DUF294"/>
    <property type="match status" value="1"/>
</dbReference>
<dbReference type="PANTHER" id="PTHR43080">
    <property type="entry name" value="CBS DOMAIN-CONTAINING PROTEIN CBSX3, MITOCHONDRIAL"/>
    <property type="match status" value="1"/>
</dbReference>
<dbReference type="CDD" id="cd05401">
    <property type="entry name" value="NT_GlnE_GlnD_like"/>
    <property type="match status" value="1"/>
</dbReference>
<feature type="domain" description="Cyclic nucleotide-binding" evidence="3">
    <location>
        <begin position="45"/>
        <end position="141"/>
    </location>
</feature>
<dbReference type="GO" id="GO:0008773">
    <property type="term" value="F:[protein-PII] uridylyltransferase activity"/>
    <property type="evidence" value="ECO:0007669"/>
    <property type="project" value="InterPro"/>
</dbReference>
<dbReference type="Pfam" id="PF00027">
    <property type="entry name" value="cNMP_binding"/>
    <property type="match status" value="1"/>
</dbReference>
<comment type="caution">
    <text evidence="5">The sequence shown here is derived from an EMBL/GenBank/DDBJ whole genome shotgun (WGS) entry which is preliminary data.</text>
</comment>
<evidence type="ECO:0000313" key="5">
    <source>
        <dbReference type="EMBL" id="KAF7786259.1"/>
    </source>
</evidence>
<dbReference type="PROSITE" id="PS51371">
    <property type="entry name" value="CBS"/>
    <property type="match status" value="2"/>
</dbReference>
<reference evidence="5 6" key="1">
    <citation type="journal article" date="2012" name="J. Bacteriol.">
        <title>Genome sequence of the cycloprodigiosin-producing bacterial strain Pseudoalteromonas rubra ATCC 29570(T).</title>
        <authorList>
            <person name="Xie B.B."/>
            <person name="Shu Y.L."/>
            <person name="Qin Q.L."/>
            <person name="Rong J.C."/>
            <person name="Zhang X.Y."/>
            <person name="Chen X.L."/>
            <person name="Zhou B.C."/>
            <person name="Zhang Y.Z."/>
        </authorList>
    </citation>
    <scope>NUCLEOTIDE SEQUENCE [LARGE SCALE GENOMIC DNA]</scope>
    <source>
        <strain evidence="5 6">DSM 6842</strain>
    </source>
</reference>
<evidence type="ECO:0000259" key="4">
    <source>
        <dbReference type="PROSITE" id="PS51371"/>
    </source>
</evidence>
<dbReference type="Gene3D" id="2.60.120.10">
    <property type="entry name" value="Jelly Rolls"/>
    <property type="match status" value="1"/>
</dbReference>
<proteinExistence type="predicted"/>
<dbReference type="InterPro" id="IPR014710">
    <property type="entry name" value="RmlC-like_jellyroll"/>
</dbReference>
<feature type="domain" description="CBS" evidence="4">
    <location>
        <begin position="260"/>
        <end position="315"/>
    </location>
</feature>
<dbReference type="InterPro" id="IPR018490">
    <property type="entry name" value="cNMP-bd_dom_sf"/>
</dbReference>
<gene>
    <name evidence="5" type="ORF">PRUB_a0763</name>
</gene>
<dbReference type="SMART" id="SM00116">
    <property type="entry name" value="CBS"/>
    <property type="match status" value="2"/>
</dbReference>